<protein>
    <submittedName>
        <fullName evidence="1">Uncharacterized protein</fullName>
    </submittedName>
</protein>
<dbReference type="Proteomes" id="UP000518266">
    <property type="component" value="Unassembled WGS sequence"/>
</dbReference>
<comment type="caution">
    <text evidence="1">The sequence shown here is derived from an EMBL/GenBank/DDBJ whole genome shotgun (WGS) entry which is preliminary data.</text>
</comment>
<organism evidence="1 2">
    <name type="scientific">Dissostichus mawsoni</name>
    <name type="common">Antarctic cod</name>
    <dbReference type="NCBI Taxonomy" id="36200"/>
    <lineage>
        <taxon>Eukaryota</taxon>
        <taxon>Metazoa</taxon>
        <taxon>Chordata</taxon>
        <taxon>Craniata</taxon>
        <taxon>Vertebrata</taxon>
        <taxon>Euteleostomi</taxon>
        <taxon>Actinopterygii</taxon>
        <taxon>Neopterygii</taxon>
        <taxon>Teleostei</taxon>
        <taxon>Neoteleostei</taxon>
        <taxon>Acanthomorphata</taxon>
        <taxon>Eupercaria</taxon>
        <taxon>Perciformes</taxon>
        <taxon>Notothenioidei</taxon>
        <taxon>Nototheniidae</taxon>
        <taxon>Dissostichus</taxon>
    </lineage>
</organism>
<dbReference type="EMBL" id="JAAKFY010000010">
    <property type="protein sequence ID" value="KAF3851553.1"/>
    <property type="molecule type" value="Genomic_DNA"/>
</dbReference>
<dbReference type="AlphaFoldDB" id="A0A7J5YR05"/>
<dbReference type="PANTHER" id="PTHR31025">
    <property type="entry name" value="SI:CH211-196P9.1-RELATED"/>
    <property type="match status" value="1"/>
</dbReference>
<sequence length="134" mass="15651">MKRINRAWRNAKATGSFKTNTDEVPPEQRAAIQDTYGCIKWDLKFLPLGETEESQQEKKEKLRVMSKQTDANPEEVKLLVKSTFYTQRKQVNQGKNIKSLLQEWPFWFDDLGMAVTSRNSQEVSFKKLSHGIWI</sequence>
<dbReference type="PANTHER" id="PTHR31025:SF30">
    <property type="entry name" value="SI:DKEY-15H8.17"/>
    <property type="match status" value="1"/>
</dbReference>
<gene>
    <name evidence="1" type="ORF">F7725_013325</name>
</gene>
<keyword evidence="2" id="KW-1185">Reference proteome</keyword>
<evidence type="ECO:0000313" key="2">
    <source>
        <dbReference type="Proteomes" id="UP000518266"/>
    </source>
</evidence>
<accession>A0A7J5YR05</accession>
<name>A0A7J5YR05_DISMA</name>
<reference evidence="1 2" key="1">
    <citation type="submission" date="2020-03" db="EMBL/GenBank/DDBJ databases">
        <title>Dissostichus mawsoni Genome sequencing and assembly.</title>
        <authorList>
            <person name="Park H."/>
        </authorList>
    </citation>
    <scope>NUCLEOTIDE SEQUENCE [LARGE SCALE GENOMIC DNA]</scope>
    <source>
        <strain evidence="1">DM0001</strain>
        <tissue evidence="1">Muscle</tissue>
    </source>
</reference>
<dbReference type="OrthoDB" id="8838209at2759"/>
<proteinExistence type="predicted"/>
<evidence type="ECO:0000313" key="1">
    <source>
        <dbReference type="EMBL" id="KAF3851553.1"/>
    </source>
</evidence>